<accession>A0A0B5FBG9</accession>
<proteinExistence type="predicted"/>
<dbReference type="HOGENOM" id="CLU_026635_1_1_7"/>
<dbReference type="Proteomes" id="UP000035036">
    <property type="component" value="Chromosome"/>
</dbReference>
<evidence type="ECO:0000313" key="2">
    <source>
        <dbReference type="Proteomes" id="UP000035036"/>
    </source>
</evidence>
<sequence>MRHQGVIKVGRDKEVKWILAPNVGWTKDMAAKVLTPVDGKGRKLDCVGAKCNNTEFDWSFTQHTAWLSERGENNERYTTMSVFDNGDGRELEQPALSQDKWSRAAEYRIDEKNLTVQQTWQFGKERGWDWYSAVTSNVKYDPEMKTYFLSAHTR</sequence>
<dbReference type="EMBL" id="CP010311">
    <property type="protein sequence ID" value="AJF05512.1"/>
    <property type="molecule type" value="Genomic_DNA"/>
</dbReference>
<dbReference type="AlphaFoldDB" id="A0A0B5FBG9"/>
<dbReference type="KEGG" id="gsb:GSUB_01485"/>
<gene>
    <name evidence="1" type="ORF">GSUB_01485</name>
</gene>
<organism evidence="1 2">
    <name type="scientific">Geoalkalibacter subterraneus</name>
    <dbReference type="NCBI Taxonomy" id="483547"/>
    <lineage>
        <taxon>Bacteria</taxon>
        <taxon>Pseudomonadati</taxon>
        <taxon>Thermodesulfobacteriota</taxon>
        <taxon>Desulfuromonadia</taxon>
        <taxon>Desulfuromonadales</taxon>
        <taxon>Geoalkalibacteraceae</taxon>
        <taxon>Geoalkalibacter</taxon>
    </lineage>
</organism>
<evidence type="ECO:0000313" key="1">
    <source>
        <dbReference type="EMBL" id="AJF05512.1"/>
    </source>
</evidence>
<protein>
    <submittedName>
        <fullName evidence="1">Uncharacterized protein</fullName>
    </submittedName>
</protein>
<dbReference type="PANTHER" id="PTHR35340:SF10">
    <property type="entry name" value="CYTOPLASMIC PROTEIN"/>
    <property type="match status" value="1"/>
</dbReference>
<name>A0A0B5FBG9_9BACT</name>
<dbReference type="Pfam" id="PF05935">
    <property type="entry name" value="Arylsulfotrans"/>
    <property type="match status" value="1"/>
</dbReference>
<dbReference type="GO" id="GO:0004062">
    <property type="term" value="F:aryl sulfotransferase activity"/>
    <property type="evidence" value="ECO:0007669"/>
    <property type="project" value="InterPro"/>
</dbReference>
<dbReference type="InterPro" id="IPR010262">
    <property type="entry name" value="Arylsulfotransferase_bact"/>
</dbReference>
<keyword evidence="2" id="KW-1185">Reference proteome</keyword>
<dbReference type="PANTHER" id="PTHR35340">
    <property type="entry name" value="PQQ ENZYME REPEAT PROTEIN-RELATED"/>
    <property type="match status" value="1"/>
</dbReference>
<dbReference type="InterPro" id="IPR053143">
    <property type="entry name" value="Arylsulfate_ST"/>
</dbReference>
<reference evidence="1 2" key="1">
    <citation type="journal article" date="2015" name="Genome Announc.">
        <title>Genomes of Geoalkalibacter ferrihydriticus Z-0531T and Geoalkalibacter subterraneus Red1T, Two Haloalkaliphilic Metal-Reducing Deltaproteobacteria.</title>
        <authorList>
            <person name="Badalamenti J.P."/>
            <person name="Krajmalnik-Brown R."/>
            <person name="Torres C.I."/>
            <person name="Bond D.R."/>
        </authorList>
    </citation>
    <scope>NUCLEOTIDE SEQUENCE [LARGE SCALE GENOMIC DNA]</scope>
    <source>
        <strain evidence="1 2">Red1</strain>
    </source>
</reference>